<reference evidence="3 4" key="1">
    <citation type="submission" date="2019-08" db="EMBL/GenBank/DDBJ databases">
        <title>Deep-cultivation of Planctomycetes and their phenomic and genomic characterization uncovers novel biology.</title>
        <authorList>
            <person name="Wiegand S."/>
            <person name="Jogler M."/>
            <person name="Boedeker C."/>
            <person name="Pinto D."/>
            <person name="Vollmers J."/>
            <person name="Rivas-Marin E."/>
            <person name="Kohn T."/>
            <person name="Peeters S.H."/>
            <person name="Heuer A."/>
            <person name="Rast P."/>
            <person name="Oberbeckmann S."/>
            <person name="Bunk B."/>
            <person name="Jeske O."/>
            <person name="Meyerdierks A."/>
            <person name="Storesund J.E."/>
            <person name="Kallscheuer N."/>
            <person name="Luecker S."/>
            <person name="Lage O.M."/>
            <person name="Pohl T."/>
            <person name="Merkel B.J."/>
            <person name="Hornburger P."/>
            <person name="Mueller R.-W."/>
            <person name="Bruemmer F."/>
            <person name="Labrenz M."/>
            <person name="Spormann A.M."/>
            <person name="Op den Camp H."/>
            <person name="Overmann J."/>
            <person name="Amann R."/>
            <person name="Jetten M.S.M."/>
            <person name="Mascher T."/>
            <person name="Medema M.H."/>
            <person name="Devos D.P."/>
            <person name="Kaster A.-K."/>
            <person name="Ovreas L."/>
            <person name="Rohde M."/>
            <person name="Galperin M.Y."/>
            <person name="Jogler C."/>
        </authorList>
    </citation>
    <scope>NUCLEOTIDE SEQUENCE [LARGE SCALE GENOMIC DNA]</scope>
    <source>
        <strain evidence="3 4">UC8</strain>
    </source>
</reference>
<dbReference type="RefSeq" id="WP_068142158.1">
    <property type="nucleotide sequence ID" value="NZ_CP042914.1"/>
</dbReference>
<feature type="chain" id="PRO_5022786781" evidence="2">
    <location>
        <begin position="28"/>
        <end position="456"/>
    </location>
</feature>
<evidence type="ECO:0000313" key="3">
    <source>
        <dbReference type="EMBL" id="QEG42798.1"/>
    </source>
</evidence>
<evidence type="ECO:0000256" key="1">
    <source>
        <dbReference type="SAM" id="Phobius"/>
    </source>
</evidence>
<dbReference type="Proteomes" id="UP000325286">
    <property type="component" value="Chromosome"/>
</dbReference>
<keyword evidence="1" id="KW-1133">Transmembrane helix</keyword>
<evidence type="ECO:0000313" key="4">
    <source>
        <dbReference type="Proteomes" id="UP000325286"/>
    </source>
</evidence>
<dbReference type="PROSITE" id="PS51257">
    <property type="entry name" value="PROKAR_LIPOPROTEIN"/>
    <property type="match status" value="1"/>
</dbReference>
<keyword evidence="4" id="KW-1185">Reference proteome</keyword>
<dbReference type="EMBL" id="CP042914">
    <property type="protein sequence ID" value="QEG42798.1"/>
    <property type="molecule type" value="Genomic_DNA"/>
</dbReference>
<dbReference type="OrthoDB" id="240474at2"/>
<proteinExistence type="predicted"/>
<feature type="transmembrane region" description="Helical" evidence="1">
    <location>
        <begin position="410"/>
        <end position="433"/>
    </location>
</feature>
<protein>
    <submittedName>
        <fullName evidence="3">Uncharacterized protein</fullName>
    </submittedName>
</protein>
<dbReference type="KEGG" id="rul:UC8_48400"/>
<keyword evidence="1" id="KW-0472">Membrane</keyword>
<dbReference type="AlphaFoldDB" id="A0A5B9QUT4"/>
<evidence type="ECO:0000256" key="2">
    <source>
        <dbReference type="SAM" id="SignalP"/>
    </source>
</evidence>
<accession>A0A5B9QUT4</accession>
<keyword evidence="1" id="KW-0812">Transmembrane</keyword>
<sequence length="456" mass="50312" precursor="true">MSRLPLRNVLTAALAIACLACSGQRLQAESALELLSEFDAQGVADAASWLGKPNDEAAQTQVAQLLFQLRRVGQDGLRKRLPDSDAAQASRQPGDVIRWTGRATKVAGSSIPETQAEVLEMPRVFRFQMEDSPRYVITPEVPSPWLRPDGSSHSHAIEVIGIVVRTDEQGQPDVIAAPRAQWFPDQDDVVPTEGWRLLAAAGLDCGRLDAVRRHDKQPLSAEEPFYEMLAAAQQAGRSAPSPQAVSVLDLLKDSRRRIGQWVSLPVESVRVTKIVLPAGSSAAEQIGQDHYWQLDTFGHVDGHVVIEPTDEPSGQGGAERIEFANRYPVSLVAYNLPEPLMQAIERQAGRDAAVAMVRQPLSVQGFYYRQWSYDTEFVQSRHAGRQFGPLLMASRLSVRDVALPADGINWQAVVAGVFLVGLIAIAAGSWWIGRRDRQHVLRRRQQEMDEEFPLST</sequence>
<gene>
    <name evidence="3" type="ORF">UC8_48400</name>
</gene>
<organism evidence="3 4">
    <name type="scientific">Roseimaritima ulvae</name>
    <dbReference type="NCBI Taxonomy" id="980254"/>
    <lineage>
        <taxon>Bacteria</taxon>
        <taxon>Pseudomonadati</taxon>
        <taxon>Planctomycetota</taxon>
        <taxon>Planctomycetia</taxon>
        <taxon>Pirellulales</taxon>
        <taxon>Pirellulaceae</taxon>
        <taxon>Roseimaritima</taxon>
    </lineage>
</organism>
<feature type="signal peptide" evidence="2">
    <location>
        <begin position="1"/>
        <end position="27"/>
    </location>
</feature>
<name>A0A5B9QUT4_9BACT</name>
<keyword evidence="2" id="KW-0732">Signal</keyword>